<feature type="transmembrane region" description="Helical" evidence="1">
    <location>
        <begin position="70"/>
        <end position="90"/>
    </location>
</feature>
<evidence type="ECO:0000313" key="3">
    <source>
        <dbReference type="Proteomes" id="UP001500187"/>
    </source>
</evidence>
<proteinExistence type="predicted"/>
<name>A0ABP9BLD5_9MICC</name>
<dbReference type="EMBL" id="BAABKP010000002">
    <property type="protein sequence ID" value="GAA4797295.1"/>
    <property type="molecule type" value="Genomic_DNA"/>
</dbReference>
<protein>
    <submittedName>
        <fullName evidence="2">Uncharacterized protein</fullName>
    </submittedName>
</protein>
<organism evidence="2 3">
    <name type="scientific">Rothia endophytica</name>
    <dbReference type="NCBI Taxonomy" id="1324766"/>
    <lineage>
        <taxon>Bacteria</taxon>
        <taxon>Bacillati</taxon>
        <taxon>Actinomycetota</taxon>
        <taxon>Actinomycetes</taxon>
        <taxon>Micrococcales</taxon>
        <taxon>Micrococcaceae</taxon>
        <taxon>Rothia</taxon>
    </lineage>
</organism>
<gene>
    <name evidence="2" type="ORF">GCM10023352_16140</name>
</gene>
<sequence length="137" mass="15016">MSENHEQPSAPSLEALENIRIWSRCTFLSLVLAFGMTNFPGWGNALALPLFALTIGLAITTMVKMLKAKFPFFSVLLMVMIVVWSLFLSLSSGVQLLFPETAGNYATCLEQALTIARSDQCTEQMSEGIFSQIMGGN</sequence>
<keyword evidence="3" id="KW-1185">Reference proteome</keyword>
<feature type="transmembrane region" description="Helical" evidence="1">
    <location>
        <begin position="45"/>
        <end position="63"/>
    </location>
</feature>
<evidence type="ECO:0000313" key="2">
    <source>
        <dbReference type="EMBL" id="GAA4797295.1"/>
    </source>
</evidence>
<dbReference type="RefSeq" id="WP_345446304.1">
    <property type="nucleotide sequence ID" value="NZ_BAABKP010000002.1"/>
</dbReference>
<reference evidence="3" key="1">
    <citation type="journal article" date="2019" name="Int. J. Syst. Evol. Microbiol.">
        <title>The Global Catalogue of Microorganisms (GCM) 10K type strain sequencing project: providing services to taxonomists for standard genome sequencing and annotation.</title>
        <authorList>
            <consortium name="The Broad Institute Genomics Platform"/>
            <consortium name="The Broad Institute Genome Sequencing Center for Infectious Disease"/>
            <person name="Wu L."/>
            <person name="Ma J."/>
        </authorList>
    </citation>
    <scope>NUCLEOTIDE SEQUENCE [LARGE SCALE GENOMIC DNA]</scope>
    <source>
        <strain evidence="3">JCM 18541</strain>
    </source>
</reference>
<evidence type="ECO:0000256" key="1">
    <source>
        <dbReference type="SAM" id="Phobius"/>
    </source>
</evidence>
<accession>A0ABP9BLD5</accession>
<keyword evidence="1" id="KW-0472">Membrane</keyword>
<dbReference type="Proteomes" id="UP001500187">
    <property type="component" value="Unassembled WGS sequence"/>
</dbReference>
<keyword evidence="1" id="KW-1133">Transmembrane helix</keyword>
<comment type="caution">
    <text evidence="2">The sequence shown here is derived from an EMBL/GenBank/DDBJ whole genome shotgun (WGS) entry which is preliminary data.</text>
</comment>
<keyword evidence="1" id="KW-0812">Transmembrane</keyword>